<evidence type="ECO:0000256" key="1">
    <source>
        <dbReference type="SAM" id="Phobius"/>
    </source>
</evidence>
<dbReference type="EMBL" id="JAZIBG010000012">
    <property type="protein sequence ID" value="MEF7613098.1"/>
    <property type="molecule type" value="Genomic_DNA"/>
</dbReference>
<proteinExistence type="predicted"/>
<dbReference type="AlphaFoldDB" id="A0AAW9QAA1"/>
<name>A0AAW9QAA1_9BURK</name>
<protein>
    <submittedName>
        <fullName evidence="2">Prepilin-type N-terminal cleavage/methylation domain-containing protein</fullName>
    </submittedName>
</protein>
<accession>A0AAW9QAA1</accession>
<evidence type="ECO:0000313" key="3">
    <source>
        <dbReference type="Proteomes" id="UP001336250"/>
    </source>
</evidence>
<dbReference type="Proteomes" id="UP001336250">
    <property type="component" value="Unassembled WGS sequence"/>
</dbReference>
<keyword evidence="1" id="KW-0472">Membrane</keyword>
<dbReference type="InterPro" id="IPR012902">
    <property type="entry name" value="N_methyl_site"/>
</dbReference>
<organism evidence="2 3">
    <name type="scientific">Aquincola agrisoli</name>
    <dbReference type="NCBI Taxonomy" id="3119538"/>
    <lineage>
        <taxon>Bacteria</taxon>
        <taxon>Pseudomonadati</taxon>
        <taxon>Pseudomonadota</taxon>
        <taxon>Betaproteobacteria</taxon>
        <taxon>Burkholderiales</taxon>
        <taxon>Sphaerotilaceae</taxon>
        <taxon>Aquincola</taxon>
    </lineage>
</organism>
<sequence>MNHQHRGNGRRPRAQRGVTLVEALVAFLVMAIGMLAAVGTQLTLRLNSDVAKQRSEAVRLAQNDLDVMRSFTTLPATEGVNSYADIVQTQAPVPLGFSSNTQHRLTRNVASTEDLPFRTVSAEITWEDRQGVAHPVRLDTIVAGIDPALSGYLGLVANGKPAAVVSRSNHRLPAWVRDLGNGRSVLKPAGSDTTAWIFDNRSGLIVSRCVVPANSTTQSLTLGDLSGCLDPTLTPLAGRLVAGYVRFSLASPPDPATPASPAIEVHPVLDLSGGLSQTSECFDDAAAAAGQRTLVQYYCAVFSPSAEVGWSGYLSLDPSTHWRGDNALYLLCRYTADVDASGSIGNEEHPLDYANVTKNLLNQNFLVVARGESCPLGTAQHDPRPL</sequence>
<reference evidence="2 3" key="1">
    <citation type="submission" date="2024-02" db="EMBL/GenBank/DDBJ databases">
        <title>Genome sequence of Aquincola sp. MAHUQ-54.</title>
        <authorList>
            <person name="Huq M.A."/>
        </authorList>
    </citation>
    <scope>NUCLEOTIDE SEQUENCE [LARGE SCALE GENOMIC DNA]</scope>
    <source>
        <strain evidence="2 3">MAHUQ-54</strain>
    </source>
</reference>
<dbReference type="RefSeq" id="WP_332288034.1">
    <property type="nucleotide sequence ID" value="NZ_JAZIBG010000012.1"/>
</dbReference>
<keyword evidence="3" id="KW-1185">Reference proteome</keyword>
<keyword evidence="1" id="KW-1133">Transmembrane helix</keyword>
<evidence type="ECO:0000313" key="2">
    <source>
        <dbReference type="EMBL" id="MEF7613098.1"/>
    </source>
</evidence>
<feature type="transmembrane region" description="Helical" evidence="1">
    <location>
        <begin position="20"/>
        <end position="44"/>
    </location>
</feature>
<gene>
    <name evidence="2" type="ORF">V4F39_04180</name>
</gene>
<keyword evidence="1" id="KW-0812">Transmembrane</keyword>
<dbReference type="PROSITE" id="PS00409">
    <property type="entry name" value="PROKAR_NTER_METHYL"/>
    <property type="match status" value="1"/>
</dbReference>
<comment type="caution">
    <text evidence="2">The sequence shown here is derived from an EMBL/GenBank/DDBJ whole genome shotgun (WGS) entry which is preliminary data.</text>
</comment>
<dbReference type="Pfam" id="PF07963">
    <property type="entry name" value="N_methyl"/>
    <property type="match status" value="1"/>
</dbReference>